<organism evidence="1 2">
    <name type="scientific">Gossypium mustelinum</name>
    <name type="common">Cotton</name>
    <name type="synonym">Gossypium caicoense</name>
    <dbReference type="NCBI Taxonomy" id="34275"/>
    <lineage>
        <taxon>Eukaryota</taxon>
        <taxon>Viridiplantae</taxon>
        <taxon>Streptophyta</taxon>
        <taxon>Embryophyta</taxon>
        <taxon>Tracheophyta</taxon>
        <taxon>Spermatophyta</taxon>
        <taxon>Magnoliopsida</taxon>
        <taxon>eudicotyledons</taxon>
        <taxon>Gunneridae</taxon>
        <taxon>Pentapetalae</taxon>
        <taxon>rosids</taxon>
        <taxon>malvids</taxon>
        <taxon>Malvales</taxon>
        <taxon>Malvaceae</taxon>
        <taxon>Malvoideae</taxon>
        <taxon>Gossypium</taxon>
    </lineage>
</organism>
<protein>
    <recommendedName>
        <fullName evidence="3">Helicase ATP-binding domain-containing protein</fullName>
    </recommendedName>
</protein>
<proteinExistence type="predicted"/>
<name>A0A5D2UBB2_GOSMU</name>
<reference evidence="1 2" key="1">
    <citation type="submission" date="2019-07" db="EMBL/GenBank/DDBJ databases">
        <title>WGS assembly of Gossypium mustelinum.</title>
        <authorList>
            <person name="Chen Z.J."/>
            <person name="Sreedasyam A."/>
            <person name="Ando A."/>
            <person name="Song Q."/>
            <person name="De L."/>
            <person name="Hulse-Kemp A."/>
            <person name="Ding M."/>
            <person name="Ye W."/>
            <person name="Kirkbride R."/>
            <person name="Jenkins J."/>
            <person name="Plott C."/>
            <person name="Lovell J."/>
            <person name="Lin Y.-M."/>
            <person name="Vaughn R."/>
            <person name="Liu B."/>
            <person name="Li W."/>
            <person name="Simpson S."/>
            <person name="Scheffler B."/>
            <person name="Saski C."/>
            <person name="Grover C."/>
            <person name="Hu G."/>
            <person name="Conover J."/>
            <person name="Carlson J."/>
            <person name="Shu S."/>
            <person name="Boston L."/>
            <person name="Williams M."/>
            <person name="Peterson D."/>
            <person name="Mcgee K."/>
            <person name="Jones D."/>
            <person name="Wendel J."/>
            <person name="Stelly D."/>
            <person name="Grimwood J."/>
            <person name="Schmutz J."/>
        </authorList>
    </citation>
    <scope>NUCLEOTIDE SEQUENCE [LARGE SCALE GENOMIC DNA]</scope>
    <source>
        <strain evidence="1">1408120.09</strain>
    </source>
</reference>
<dbReference type="Proteomes" id="UP000323597">
    <property type="component" value="Chromosome D07"/>
</dbReference>
<dbReference type="InterPro" id="IPR027417">
    <property type="entry name" value="P-loop_NTPase"/>
</dbReference>
<evidence type="ECO:0008006" key="3">
    <source>
        <dbReference type="Google" id="ProtNLM"/>
    </source>
</evidence>
<gene>
    <name evidence="1" type="ORF">E1A91_D07G157600v1</name>
</gene>
<dbReference type="Gene3D" id="3.40.50.300">
    <property type="entry name" value="P-loop containing nucleotide triphosphate hydrolases"/>
    <property type="match status" value="1"/>
</dbReference>
<evidence type="ECO:0000313" key="1">
    <source>
        <dbReference type="EMBL" id="TYI73834.1"/>
    </source>
</evidence>
<keyword evidence="2" id="KW-1185">Reference proteome</keyword>
<sequence>MVMFSATWPTAVHRLAQEYMDPNPVKVVIGSEDLAANHDVMQIVED</sequence>
<accession>A0A5D2UBB2</accession>
<evidence type="ECO:0000313" key="2">
    <source>
        <dbReference type="Proteomes" id="UP000323597"/>
    </source>
</evidence>
<dbReference type="EMBL" id="CM017655">
    <property type="protein sequence ID" value="TYI73834.1"/>
    <property type="molecule type" value="Genomic_DNA"/>
</dbReference>
<dbReference type="AlphaFoldDB" id="A0A5D2UBB2"/>